<accession>A0A645DMS3</accession>
<feature type="domain" description="Alpha fucosidase A-like C-terminal" evidence="1">
    <location>
        <begin position="4"/>
        <end position="97"/>
    </location>
</feature>
<gene>
    <name evidence="2" type="ORF">SDC9_137210</name>
</gene>
<dbReference type="GO" id="GO:0005975">
    <property type="term" value="P:carbohydrate metabolic process"/>
    <property type="evidence" value="ECO:0007669"/>
    <property type="project" value="InterPro"/>
</dbReference>
<dbReference type="Pfam" id="PF21307">
    <property type="entry name" value="Glyco_hydro_95_C"/>
    <property type="match status" value="1"/>
</dbReference>
<protein>
    <recommendedName>
        <fullName evidence="1">Alpha fucosidase A-like C-terminal domain-containing protein</fullName>
    </recommendedName>
</protein>
<comment type="caution">
    <text evidence="2">The sequence shown here is derived from an EMBL/GenBank/DDBJ whole genome shotgun (WGS) entry which is preliminary data.</text>
</comment>
<organism evidence="2">
    <name type="scientific">bioreactor metagenome</name>
    <dbReference type="NCBI Taxonomy" id="1076179"/>
    <lineage>
        <taxon>unclassified sequences</taxon>
        <taxon>metagenomes</taxon>
        <taxon>ecological metagenomes</taxon>
    </lineage>
</organism>
<dbReference type="PANTHER" id="PTHR31084:SF0">
    <property type="entry name" value="ALPHA-L-FUCOSIDASE 2"/>
    <property type="match status" value="1"/>
</dbReference>
<dbReference type="InterPro" id="IPR013780">
    <property type="entry name" value="Glyco_hydro_b"/>
</dbReference>
<dbReference type="InterPro" id="IPR008928">
    <property type="entry name" value="6-hairpin_glycosidase_sf"/>
</dbReference>
<dbReference type="SUPFAM" id="SSF48208">
    <property type="entry name" value="Six-hairpin glycosidases"/>
    <property type="match status" value="1"/>
</dbReference>
<dbReference type="InterPro" id="IPR049053">
    <property type="entry name" value="AFCA-like_C"/>
</dbReference>
<dbReference type="Gene3D" id="2.60.40.1180">
    <property type="entry name" value="Golgi alpha-mannosidase II"/>
    <property type="match status" value="1"/>
</dbReference>
<proteinExistence type="predicted"/>
<sequence length="100" mass="11257">MLLQSDETEMRLLPALSSEWSEGSVSGLKARGNFEVSLHWSEQMLKDASIRSNSGKYCRVITNQPMELKGHGLRSVSVGNGFYLIEFQTVKGSTYVLRWT</sequence>
<dbReference type="AlphaFoldDB" id="A0A645DMS3"/>
<dbReference type="EMBL" id="VSSQ01037412">
    <property type="protein sequence ID" value="MPM90093.1"/>
    <property type="molecule type" value="Genomic_DNA"/>
</dbReference>
<evidence type="ECO:0000259" key="1">
    <source>
        <dbReference type="Pfam" id="PF21307"/>
    </source>
</evidence>
<dbReference type="PANTHER" id="PTHR31084">
    <property type="entry name" value="ALPHA-L-FUCOSIDASE 2"/>
    <property type="match status" value="1"/>
</dbReference>
<dbReference type="GO" id="GO:0004560">
    <property type="term" value="F:alpha-L-fucosidase activity"/>
    <property type="evidence" value="ECO:0007669"/>
    <property type="project" value="TreeGrafter"/>
</dbReference>
<reference evidence="2" key="1">
    <citation type="submission" date="2019-08" db="EMBL/GenBank/DDBJ databases">
        <authorList>
            <person name="Kucharzyk K."/>
            <person name="Murdoch R.W."/>
            <person name="Higgins S."/>
            <person name="Loffler F."/>
        </authorList>
    </citation>
    <scope>NUCLEOTIDE SEQUENCE</scope>
</reference>
<evidence type="ECO:0000313" key="2">
    <source>
        <dbReference type="EMBL" id="MPM90093.1"/>
    </source>
</evidence>
<name>A0A645DMS3_9ZZZZ</name>